<keyword evidence="3" id="KW-1185">Reference proteome</keyword>
<dbReference type="AlphaFoldDB" id="A0ABD2JHE6"/>
<feature type="compositionally biased region" description="Basic and acidic residues" evidence="1">
    <location>
        <begin position="58"/>
        <end position="78"/>
    </location>
</feature>
<dbReference type="Proteomes" id="UP001620645">
    <property type="component" value="Unassembled WGS sequence"/>
</dbReference>
<accession>A0ABD2JHE6</accession>
<organism evidence="2 3">
    <name type="scientific">Heterodera schachtii</name>
    <name type="common">Sugarbeet cyst nematode worm</name>
    <name type="synonym">Tylenchus schachtii</name>
    <dbReference type="NCBI Taxonomy" id="97005"/>
    <lineage>
        <taxon>Eukaryota</taxon>
        <taxon>Metazoa</taxon>
        <taxon>Ecdysozoa</taxon>
        <taxon>Nematoda</taxon>
        <taxon>Chromadorea</taxon>
        <taxon>Rhabditida</taxon>
        <taxon>Tylenchina</taxon>
        <taxon>Tylenchomorpha</taxon>
        <taxon>Tylenchoidea</taxon>
        <taxon>Heteroderidae</taxon>
        <taxon>Heteroderinae</taxon>
        <taxon>Heterodera</taxon>
    </lineage>
</organism>
<dbReference type="EMBL" id="JBICCN010000143">
    <property type="protein sequence ID" value="KAL3090044.1"/>
    <property type="molecule type" value="Genomic_DNA"/>
</dbReference>
<feature type="region of interest" description="Disordered" evidence="1">
    <location>
        <begin position="58"/>
        <end position="88"/>
    </location>
</feature>
<evidence type="ECO:0000313" key="2">
    <source>
        <dbReference type="EMBL" id="KAL3090044.1"/>
    </source>
</evidence>
<sequence>MDEFVLNFKKVQTFIERLKERVETAMNEKDEEIGQLRDELKRMDNELKRCRRENEALREEVRNWHTEKQQQRRKSNEDEKGEENGSIN</sequence>
<comment type="caution">
    <text evidence="2">The sequence shown here is derived from an EMBL/GenBank/DDBJ whole genome shotgun (WGS) entry which is preliminary data.</text>
</comment>
<gene>
    <name evidence="2" type="ORF">niasHS_006496</name>
</gene>
<evidence type="ECO:0000256" key="1">
    <source>
        <dbReference type="SAM" id="MobiDB-lite"/>
    </source>
</evidence>
<reference evidence="2 3" key="1">
    <citation type="submission" date="2024-10" db="EMBL/GenBank/DDBJ databases">
        <authorList>
            <person name="Kim D."/>
        </authorList>
    </citation>
    <scope>NUCLEOTIDE SEQUENCE [LARGE SCALE GENOMIC DNA]</scope>
    <source>
        <strain evidence="2">Taebaek</strain>
    </source>
</reference>
<dbReference type="Gene3D" id="1.20.5.1700">
    <property type="match status" value="1"/>
</dbReference>
<name>A0ABD2JHE6_HETSC</name>
<proteinExistence type="predicted"/>
<evidence type="ECO:0000313" key="3">
    <source>
        <dbReference type="Proteomes" id="UP001620645"/>
    </source>
</evidence>
<protein>
    <submittedName>
        <fullName evidence="2">Uncharacterized protein</fullName>
    </submittedName>
</protein>